<evidence type="ECO:0000313" key="1">
    <source>
        <dbReference type="EMBL" id="GAU90165.1"/>
    </source>
</evidence>
<dbReference type="EMBL" id="BDGG01000001">
    <property type="protein sequence ID" value="GAU90165.1"/>
    <property type="molecule type" value="Genomic_DNA"/>
</dbReference>
<dbReference type="Proteomes" id="UP000186922">
    <property type="component" value="Unassembled WGS sequence"/>
</dbReference>
<dbReference type="AlphaFoldDB" id="A0A1D1UP39"/>
<organism evidence="1 2">
    <name type="scientific">Ramazzottius varieornatus</name>
    <name type="common">Water bear</name>
    <name type="synonym">Tardigrade</name>
    <dbReference type="NCBI Taxonomy" id="947166"/>
    <lineage>
        <taxon>Eukaryota</taxon>
        <taxon>Metazoa</taxon>
        <taxon>Ecdysozoa</taxon>
        <taxon>Tardigrada</taxon>
        <taxon>Eutardigrada</taxon>
        <taxon>Parachela</taxon>
        <taxon>Hypsibioidea</taxon>
        <taxon>Ramazzottiidae</taxon>
        <taxon>Ramazzottius</taxon>
    </lineage>
</organism>
<reference evidence="1 2" key="1">
    <citation type="journal article" date="2016" name="Nat. Commun.">
        <title>Extremotolerant tardigrade genome and improved radiotolerance of human cultured cells by tardigrade-unique protein.</title>
        <authorList>
            <person name="Hashimoto T."/>
            <person name="Horikawa D.D."/>
            <person name="Saito Y."/>
            <person name="Kuwahara H."/>
            <person name="Kozuka-Hata H."/>
            <person name="Shin-I T."/>
            <person name="Minakuchi Y."/>
            <person name="Ohishi K."/>
            <person name="Motoyama A."/>
            <person name="Aizu T."/>
            <person name="Enomoto A."/>
            <person name="Kondo K."/>
            <person name="Tanaka S."/>
            <person name="Hara Y."/>
            <person name="Koshikawa S."/>
            <person name="Sagara H."/>
            <person name="Miura T."/>
            <person name="Yokobori S."/>
            <person name="Miyagawa K."/>
            <person name="Suzuki Y."/>
            <person name="Kubo T."/>
            <person name="Oyama M."/>
            <person name="Kohara Y."/>
            <person name="Fujiyama A."/>
            <person name="Arakawa K."/>
            <person name="Katayama T."/>
            <person name="Toyoda A."/>
            <person name="Kunieda T."/>
        </authorList>
    </citation>
    <scope>NUCLEOTIDE SEQUENCE [LARGE SCALE GENOMIC DNA]</scope>
    <source>
        <strain evidence="1 2">YOKOZUNA-1</strain>
    </source>
</reference>
<sequence length="127" mass="14283">MGTTSIEPPIDNYRGPFVTPWCNLIFPRRTISTSVPSPFHPTHSYLPYGFLTIDFLRLSAVLTCHSKKAFGPFSVLFSLCGKFLLRDRSVSLFKLTCKNWQILISHTAILIASTFDRKISPSVLSVC</sequence>
<proteinExistence type="predicted"/>
<protein>
    <submittedName>
        <fullName evidence="1">Uncharacterized protein</fullName>
    </submittedName>
</protein>
<comment type="caution">
    <text evidence="1">The sequence shown here is derived from an EMBL/GenBank/DDBJ whole genome shotgun (WGS) entry which is preliminary data.</text>
</comment>
<accession>A0A1D1UP39</accession>
<gene>
    <name evidence="1" type="primary">RvY_02622-1</name>
    <name evidence="1" type="synonym">RvY_02622.1</name>
    <name evidence="1" type="ORF">RvY_02622</name>
</gene>
<evidence type="ECO:0000313" key="2">
    <source>
        <dbReference type="Proteomes" id="UP000186922"/>
    </source>
</evidence>
<keyword evidence="2" id="KW-1185">Reference proteome</keyword>
<name>A0A1D1UP39_RAMVA</name>